<dbReference type="Gene3D" id="1.25.40.10">
    <property type="entry name" value="Tetratricopeptide repeat domain"/>
    <property type="match status" value="5"/>
</dbReference>
<feature type="repeat" description="PPR" evidence="2">
    <location>
        <begin position="481"/>
        <end position="515"/>
    </location>
</feature>
<dbReference type="Pfam" id="PF12854">
    <property type="entry name" value="PPR_1"/>
    <property type="match status" value="3"/>
</dbReference>
<dbReference type="PANTHER" id="PTHR47932:SF2">
    <property type="entry name" value="OS10G0484300 PROTEIN"/>
    <property type="match status" value="1"/>
</dbReference>
<dbReference type="PANTHER" id="PTHR47932">
    <property type="entry name" value="ATPASE EXPRESSION PROTEIN 3"/>
    <property type="match status" value="1"/>
</dbReference>
<keyword evidence="4" id="KW-1185">Reference proteome</keyword>
<feature type="repeat" description="PPR" evidence="2">
    <location>
        <begin position="339"/>
        <end position="373"/>
    </location>
</feature>
<dbReference type="AlphaFoldDB" id="A0A7I8IXR9"/>
<dbReference type="InterPro" id="IPR002885">
    <property type="entry name" value="PPR_rpt"/>
</dbReference>
<reference evidence="3 4" key="1">
    <citation type="submission" date="2019-12" db="EMBL/GenBank/DDBJ databases">
        <authorList>
            <person name="Scholz U."/>
            <person name="Mascher M."/>
            <person name="Fiebig A."/>
        </authorList>
    </citation>
    <scope>NUCLEOTIDE SEQUENCE</scope>
</reference>
<feature type="repeat" description="PPR" evidence="2">
    <location>
        <begin position="213"/>
        <end position="247"/>
    </location>
</feature>
<dbReference type="Proteomes" id="UP001189122">
    <property type="component" value="Unassembled WGS sequence"/>
</dbReference>
<evidence type="ECO:0000256" key="2">
    <source>
        <dbReference type="PROSITE-ProRule" id="PRU00708"/>
    </source>
</evidence>
<organism evidence="3">
    <name type="scientific">Spirodela intermedia</name>
    <name type="common">Intermediate duckweed</name>
    <dbReference type="NCBI Taxonomy" id="51605"/>
    <lineage>
        <taxon>Eukaryota</taxon>
        <taxon>Viridiplantae</taxon>
        <taxon>Streptophyta</taxon>
        <taxon>Embryophyta</taxon>
        <taxon>Tracheophyta</taxon>
        <taxon>Spermatophyta</taxon>
        <taxon>Magnoliopsida</taxon>
        <taxon>Liliopsida</taxon>
        <taxon>Araceae</taxon>
        <taxon>Lemnoideae</taxon>
        <taxon>Spirodela</taxon>
    </lineage>
</organism>
<dbReference type="GO" id="GO:0003729">
    <property type="term" value="F:mRNA binding"/>
    <property type="evidence" value="ECO:0007669"/>
    <property type="project" value="TreeGrafter"/>
</dbReference>
<dbReference type="NCBIfam" id="TIGR00756">
    <property type="entry name" value="PPR"/>
    <property type="match status" value="7"/>
</dbReference>
<proteinExistence type="predicted"/>
<feature type="repeat" description="PPR" evidence="2">
    <location>
        <begin position="410"/>
        <end position="444"/>
    </location>
</feature>
<keyword evidence="1" id="KW-0677">Repeat</keyword>
<dbReference type="InterPro" id="IPR011990">
    <property type="entry name" value="TPR-like_helical_dom_sf"/>
</dbReference>
<feature type="repeat" description="PPR" evidence="2">
    <location>
        <begin position="248"/>
        <end position="282"/>
    </location>
</feature>
<feature type="repeat" description="PPR" evidence="2">
    <location>
        <begin position="374"/>
        <end position="408"/>
    </location>
</feature>
<evidence type="ECO:0000256" key="1">
    <source>
        <dbReference type="ARBA" id="ARBA00022737"/>
    </source>
</evidence>
<protein>
    <submittedName>
        <fullName evidence="3">Uncharacterized protein</fullName>
    </submittedName>
</protein>
<feature type="repeat" description="PPR" evidence="2">
    <location>
        <begin position="445"/>
        <end position="479"/>
    </location>
</feature>
<feature type="repeat" description="PPR" evidence="2">
    <location>
        <begin position="304"/>
        <end position="338"/>
    </location>
</feature>
<feature type="repeat" description="PPR" evidence="2">
    <location>
        <begin position="142"/>
        <end position="176"/>
    </location>
</feature>
<accession>A0A7I8IXR9</accession>
<dbReference type="Pfam" id="PF13041">
    <property type="entry name" value="PPR_2"/>
    <property type="match status" value="4"/>
</dbReference>
<sequence length="583" mass="64224">MAVALSELLRPLGLPRRRRRISPPPCSARGALHSCAGAGGKRNLRRGDRSGFRVSLRTRASPPSPTPVSPDLKETRFGRVLSRSCKAGKYDEALYFLEYLVSRGGKPEVVLCTKLIKGFFNLRNVGKAVRVMSLLEAHGEPDVYSYNALISGFCKADLIDSAVEALDRMRRRRLSPDVVTYNIIIGSLCSKGRGRGGGEEEDDHHHHRRRRPTVVTYTILIEATIREAGVDPAMELLEEMAAEGLKPDGHTYNVIIRGICKEGLVDRARDFVRSLPDRGFEPDAVSYNILLRGMLNQKRGLKPNVVTYSILINALCQEGMADRALEALKEMMRQGLKPDTYSYDPLIAAFCREGRLSAAIDFMEFMVANGCLPDIINFNTVLSALCKKGSPDQAAAILEKLRETGCCSPNASSYNVVIGGLWSGGDRAGALAMVTGMMENGVEPDEVTFNVLISCLCRDGMAEEAAGFMREMKNSGGFKPTSITYNTVLLGFCKAHRIDMAIDIFAEMVEAGCRPNESTYVILVEGIAYAGRRAEAMELASELAARKVITDESLKRFSRTIHGGRRRRLRFLLLLLWVMGSSV</sequence>
<dbReference type="EMBL" id="LR743594">
    <property type="protein sequence ID" value="CAA2622919.1"/>
    <property type="molecule type" value="Genomic_DNA"/>
</dbReference>
<name>A0A7I8IXR9_SPIIN</name>
<dbReference type="EMBL" id="CACRZD030000007">
    <property type="protein sequence ID" value="CAA6662492.1"/>
    <property type="molecule type" value="Genomic_DNA"/>
</dbReference>
<evidence type="ECO:0000313" key="4">
    <source>
        <dbReference type="Proteomes" id="UP001189122"/>
    </source>
</evidence>
<dbReference type="PROSITE" id="PS51375">
    <property type="entry name" value="PPR"/>
    <property type="match status" value="9"/>
</dbReference>
<gene>
    <name evidence="3" type="ORF">SI7747_07008877</name>
</gene>
<evidence type="ECO:0000313" key="3">
    <source>
        <dbReference type="EMBL" id="CAA2622919.1"/>
    </source>
</evidence>